<accession>A0A6A7B1D2</accession>
<gene>
    <name evidence="2" type="ORF">T440DRAFT_452633</name>
</gene>
<feature type="compositionally biased region" description="Polar residues" evidence="1">
    <location>
        <begin position="471"/>
        <end position="488"/>
    </location>
</feature>
<dbReference type="EMBL" id="MU006312">
    <property type="protein sequence ID" value="KAF2849300.1"/>
    <property type="molecule type" value="Genomic_DNA"/>
</dbReference>
<dbReference type="OrthoDB" id="5430717at2759"/>
<evidence type="ECO:0000313" key="3">
    <source>
        <dbReference type="Proteomes" id="UP000799423"/>
    </source>
</evidence>
<feature type="compositionally biased region" description="Polar residues" evidence="1">
    <location>
        <begin position="549"/>
        <end position="569"/>
    </location>
</feature>
<protein>
    <submittedName>
        <fullName evidence="2">Uncharacterized protein</fullName>
    </submittedName>
</protein>
<feature type="region of interest" description="Disordered" evidence="1">
    <location>
        <begin position="390"/>
        <end position="417"/>
    </location>
</feature>
<evidence type="ECO:0000313" key="2">
    <source>
        <dbReference type="EMBL" id="KAF2849300.1"/>
    </source>
</evidence>
<evidence type="ECO:0000256" key="1">
    <source>
        <dbReference type="SAM" id="MobiDB-lite"/>
    </source>
</evidence>
<organism evidence="2 3">
    <name type="scientific">Plenodomus tracheiphilus IPT5</name>
    <dbReference type="NCBI Taxonomy" id="1408161"/>
    <lineage>
        <taxon>Eukaryota</taxon>
        <taxon>Fungi</taxon>
        <taxon>Dikarya</taxon>
        <taxon>Ascomycota</taxon>
        <taxon>Pezizomycotina</taxon>
        <taxon>Dothideomycetes</taxon>
        <taxon>Pleosporomycetidae</taxon>
        <taxon>Pleosporales</taxon>
        <taxon>Pleosporineae</taxon>
        <taxon>Leptosphaeriaceae</taxon>
        <taxon>Plenodomus</taxon>
    </lineage>
</organism>
<sequence length="637" mass="70791">MPDKGWRKKIHGKQARDLPPLKTTPRDVANGEDDRRRPMGWRKTIQGSRPDTPSSISPLTPTIDDPDEVRSEHSEPQTPRRNSKPKLARYTSLFSSFKESSKGPEFIEPWSEDAPPPFQPYVDPLHALQAVRSHMINLSTPIPLEHNSGLFRVFEDYRKVRHEKERLESLLEKTLTDWKTAEAHWADSEFCYKAEIRRLEILIANGTSGMAGLFKARQGSVIDRKRGHRKTFSYDKPSRIDNFISNTKLDNEIQARIQQVTLYRPVSPSEKMATLSKYLMNTHADQLPTGPSNTQNISSLSRRAHSERNLTCMARDSEHCFISNLVVSDKGNMPLDKAAVLPMSVNSEHELDAFIALRELGGLVAERRGIEADIFVDGLMALLSNINKVQSCRQSPDETHQSPLSTSRRKPQFLSRDAGGLALTRRRTLRRFQSQPQLSIHHQLRRHFSFDLGDDQLHELEEFDTYAHSPAGSSSSALDMSQSPQQDSIMLRTHSAISTPSSQTLSAESQRPSKIPSPVGTLGRTRREDSTSSLQTVIARPADGRRDSNSSIRTGTSANNLRASESTAASKALPDSCRDPGKIAVLTAAERGDNRTPPGTGTGSLATGIAASSFSAALLFGRLQLENVESKNSPSSH</sequence>
<feature type="compositionally biased region" description="Polar residues" evidence="1">
    <location>
        <begin position="45"/>
        <end position="60"/>
    </location>
</feature>
<feature type="region of interest" description="Disordered" evidence="1">
    <location>
        <begin position="467"/>
        <end position="579"/>
    </location>
</feature>
<dbReference type="AlphaFoldDB" id="A0A6A7B1D2"/>
<reference evidence="2" key="1">
    <citation type="submission" date="2020-01" db="EMBL/GenBank/DDBJ databases">
        <authorList>
            <consortium name="DOE Joint Genome Institute"/>
            <person name="Haridas S."/>
            <person name="Albert R."/>
            <person name="Binder M."/>
            <person name="Bloem J."/>
            <person name="Labutti K."/>
            <person name="Salamov A."/>
            <person name="Andreopoulos B."/>
            <person name="Baker S.E."/>
            <person name="Barry K."/>
            <person name="Bills G."/>
            <person name="Bluhm B.H."/>
            <person name="Cannon C."/>
            <person name="Castanera R."/>
            <person name="Culley D.E."/>
            <person name="Daum C."/>
            <person name="Ezra D."/>
            <person name="Gonzalez J.B."/>
            <person name="Henrissat B."/>
            <person name="Kuo A."/>
            <person name="Liang C."/>
            <person name="Lipzen A."/>
            <person name="Lutzoni F."/>
            <person name="Magnuson J."/>
            <person name="Mondo S."/>
            <person name="Nolan M."/>
            <person name="Ohm R."/>
            <person name="Pangilinan J."/>
            <person name="Park H.-J."/>
            <person name="Ramirez L."/>
            <person name="Alfaro M."/>
            <person name="Sun H."/>
            <person name="Tritt A."/>
            <person name="Yoshinaga Y."/>
            <person name="Zwiers L.-H."/>
            <person name="Turgeon B.G."/>
            <person name="Goodwin S.B."/>
            <person name="Spatafora J.W."/>
            <person name="Crous P.W."/>
            <person name="Grigoriev I.V."/>
        </authorList>
    </citation>
    <scope>NUCLEOTIDE SEQUENCE</scope>
    <source>
        <strain evidence="2">IPT5</strain>
    </source>
</reference>
<name>A0A6A7B1D2_9PLEO</name>
<feature type="compositionally biased region" description="Basic residues" evidence="1">
    <location>
        <begin position="1"/>
        <end position="13"/>
    </location>
</feature>
<proteinExistence type="predicted"/>
<feature type="compositionally biased region" description="Polar residues" evidence="1">
    <location>
        <begin position="495"/>
        <end position="512"/>
    </location>
</feature>
<feature type="region of interest" description="Disordered" evidence="1">
    <location>
        <begin position="1"/>
        <end position="87"/>
    </location>
</feature>
<keyword evidence="3" id="KW-1185">Reference proteome</keyword>
<dbReference type="Proteomes" id="UP000799423">
    <property type="component" value="Unassembled WGS sequence"/>
</dbReference>